<reference evidence="13 14" key="1">
    <citation type="submission" date="2019-12" db="EMBL/GenBank/DDBJ databases">
        <title>Roseobacter cerasinus sp. nov., isolated from seawater around aquaculture.</title>
        <authorList>
            <person name="Muramatsu S."/>
            <person name="Takabe Y."/>
            <person name="Mori K."/>
            <person name="Takaichi S."/>
            <person name="Hanada S."/>
        </authorList>
    </citation>
    <scope>NUCLEOTIDE SEQUENCE [LARGE SCALE GENOMIC DNA]</scope>
    <source>
        <strain evidence="13 14">AI77</strain>
    </source>
</reference>
<dbReference type="EMBL" id="BLIV01000003">
    <property type="protein sequence ID" value="GFE50074.1"/>
    <property type="molecule type" value="Genomic_DNA"/>
</dbReference>
<dbReference type="Gene3D" id="6.10.340.10">
    <property type="match status" value="1"/>
</dbReference>
<feature type="compositionally biased region" description="Low complexity" evidence="9">
    <location>
        <begin position="653"/>
        <end position="667"/>
    </location>
</feature>
<protein>
    <recommendedName>
        <fullName evidence="15">Methyl-accepting chemotaxis sensory transducer with Cache sensor</fullName>
    </recommendedName>
</protein>
<evidence type="ECO:0000256" key="6">
    <source>
        <dbReference type="ARBA" id="ARBA00023136"/>
    </source>
</evidence>
<feature type="transmembrane region" description="Helical" evidence="10">
    <location>
        <begin position="196"/>
        <end position="219"/>
    </location>
</feature>
<proteinExistence type="inferred from homology"/>
<dbReference type="Gene3D" id="1.10.287.950">
    <property type="entry name" value="Methyl-accepting chemotaxis protein"/>
    <property type="match status" value="1"/>
</dbReference>
<dbReference type="CDD" id="cd11386">
    <property type="entry name" value="MCP_signal"/>
    <property type="match status" value="1"/>
</dbReference>
<gene>
    <name evidence="13" type="ORF">So717_18270</name>
</gene>
<keyword evidence="2" id="KW-1003">Cell membrane</keyword>
<keyword evidence="6 10" id="KW-0472">Membrane</keyword>
<dbReference type="SUPFAM" id="SSF58104">
    <property type="entry name" value="Methyl-accepting chemotaxis protein (MCP) signaling domain"/>
    <property type="match status" value="1"/>
</dbReference>
<keyword evidence="3" id="KW-0145">Chemotaxis</keyword>
<dbReference type="Pfam" id="PF00015">
    <property type="entry name" value="MCPsignal"/>
    <property type="match status" value="1"/>
</dbReference>
<feature type="region of interest" description="Disordered" evidence="9">
    <location>
        <begin position="270"/>
        <end position="338"/>
    </location>
</feature>
<evidence type="ECO:0000313" key="14">
    <source>
        <dbReference type="Proteomes" id="UP000436522"/>
    </source>
</evidence>
<keyword evidence="5 10" id="KW-1133">Transmembrane helix</keyword>
<dbReference type="InterPro" id="IPR003660">
    <property type="entry name" value="HAMP_dom"/>
</dbReference>
<dbReference type="SUPFAM" id="SSF158472">
    <property type="entry name" value="HAMP domain-like"/>
    <property type="match status" value="1"/>
</dbReference>
<evidence type="ECO:0000313" key="13">
    <source>
        <dbReference type="EMBL" id="GFE50074.1"/>
    </source>
</evidence>
<feature type="compositionally biased region" description="Basic and acidic residues" evidence="9">
    <location>
        <begin position="270"/>
        <end position="334"/>
    </location>
</feature>
<feature type="domain" description="HAMP" evidence="12">
    <location>
        <begin position="216"/>
        <end position="269"/>
    </location>
</feature>
<dbReference type="Pfam" id="PF00672">
    <property type="entry name" value="HAMP"/>
    <property type="match status" value="1"/>
</dbReference>
<dbReference type="Proteomes" id="UP000436522">
    <property type="component" value="Unassembled WGS sequence"/>
</dbReference>
<dbReference type="SMART" id="SM00304">
    <property type="entry name" value="HAMP"/>
    <property type="match status" value="2"/>
</dbReference>
<evidence type="ECO:0000256" key="5">
    <source>
        <dbReference type="ARBA" id="ARBA00022989"/>
    </source>
</evidence>
<organism evidence="13 14">
    <name type="scientific">Roseobacter cerasinus</name>
    <dbReference type="NCBI Taxonomy" id="2602289"/>
    <lineage>
        <taxon>Bacteria</taxon>
        <taxon>Pseudomonadati</taxon>
        <taxon>Pseudomonadota</taxon>
        <taxon>Alphaproteobacteria</taxon>
        <taxon>Rhodobacterales</taxon>
        <taxon>Roseobacteraceae</taxon>
        <taxon>Roseobacter</taxon>
    </lineage>
</organism>
<evidence type="ECO:0000256" key="7">
    <source>
        <dbReference type="ARBA" id="ARBA00029447"/>
    </source>
</evidence>
<dbReference type="InterPro" id="IPR051310">
    <property type="entry name" value="MCP_chemotaxis"/>
</dbReference>
<dbReference type="AlphaFoldDB" id="A0A640VR38"/>
<keyword evidence="8" id="KW-0807">Transducer</keyword>
<keyword evidence="4 10" id="KW-0812">Transmembrane</keyword>
<comment type="similarity">
    <text evidence="7">Belongs to the methyl-accepting chemotaxis (MCP) protein family.</text>
</comment>
<dbReference type="InterPro" id="IPR004089">
    <property type="entry name" value="MCPsignal_dom"/>
</dbReference>
<evidence type="ECO:0000256" key="2">
    <source>
        <dbReference type="ARBA" id="ARBA00022475"/>
    </source>
</evidence>
<sequence length="686" mass="73874">MGLMGRVGVAARLCALVLLSIAGLFAMQRTAVLTFENASLDLKEVELTHLSEVATSIARVAHARETSGEMTREQAQKSALDAISALRYEGDNYFFVIDMDHNMVAHGVNPALNGRNFVDTTDPNGTYLFREIVDSVRDGTAGTVDYLWAAPNAEEGDPPIEKVAVVLPFEPWEWVIGTGAYLLRIEAEQAAVKQDLYMMLGVLAVALLAGAALIAYSVTRPLSRLTSRMSSLSEGDTTSDVPYSKDRTAFGEISRALEVFRTGLIERAEMHEREQQREKETRQRELQAAEDERKREAEQHAAEQAALERKRREEEQARADREARQDAEMQEREAQTQAQNRVVEALGRGLQRLADGDLTGQISEPFPGQYEQLRADFNSALNSLRGAVGAVMQNAESIRNEASDITSAADDLSRRTEKQAGTLEETAAALDELTSSVQSAAASADEASKVSVDAKGSADKGGQVARKAVDAMEGIRASSDEISKITNVIEEIAFQTNLLALNAGVEAARAGEAGRGFAVVATEVRALAQRSSEAAREINLLISESSTKVQQGFELVDETGTALDQILDSVSEITERINSIATSAKEQAQGIQEINTAVNELDTVTQQNAAMFEETTAASHALTQETDALVSAVDNFKLGQDKAAVTTPRKADAGSPAASAPKAAAHPEAARDSATTKLAANGWEDF</sequence>
<dbReference type="SMART" id="SM00283">
    <property type="entry name" value="MA"/>
    <property type="match status" value="1"/>
</dbReference>
<evidence type="ECO:0000256" key="9">
    <source>
        <dbReference type="SAM" id="MobiDB-lite"/>
    </source>
</evidence>
<feature type="domain" description="Methyl-accepting transducer" evidence="11">
    <location>
        <begin position="394"/>
        <end position="623"/>
    </location>
</feature>
<evidence type="ECO:0000259" key="12">
    <source>
        <dbReference type="PROSITE" id="PS50885"/>
    </source>
</evidence>
<dbReference type="PANTHER" id="PTHR43531">
    <property type="entry name" value="PROTEIN ICFG"/>
    <property type="match status" value="1"/>
</dbReference>
<dbReference type="SMART" id="SM01049">
    <property type="entry name" value="Cache_2"/>
    <property type="match status" value="1"/>
</dbReference>
<keyword evidence="14" id="KW-1185">Reference proteome</keyword>
<dbReference type="GO" id="GO:0006935">
    <property type="term" value="P:chemotaxis"/>
    <property type="evidence" value="ECO:0007669"/>
    <property type="project" value="UniProtKB-KW"/>
</dbReference>
<evidence type="ECO:0000256" key="1">
    <source>
        <dbReference type="ARBA" id="ARBA00004651"/>
    </source>
</evidence>
<dbReference type="Gene3D" id="3.30.450.20">
    <property type="entry name" value="PAS domain"/>
    <property type="match status" value="1"/>
</dbReference>
<feature type="region of interest" description="Disordered" evidence="9">
    <location>
        <begin position="644"/>
        <end position="686"/>
    </location>
</feature>
<comment type="caution">
    <text evidence="13">The sequence shown here is derived from an EMBL/GenBank/DDBJ whole genome shotgun (WGS) entry which is preliminary data.</text>
</comment>
<comment type="subcellular location">
    <subcellularLocation>
        <location evidence="1">Cell membrane</location>
        <topology evidence="1">Multi-pass membrane protein</topology>
    </subcellularLocation>
</comment>
<evidence type="ECO:0008006" key="15">
    <source>
        <dbReference type="Google" id="ProtNLM"/>
    </source>
</evidence>
<evidence type="ECO:0000256" key="8">
    <source>
        <dbReference type="PROSITE-ProRule" id="PRU00284"/>
    </source>
</evidence>
<dbReference type="InterPro" id="IPR033480">
    <property type="entry name" value="sCache_2"/>
</dbReference>
<dbReference type="PROSITE" id="PS50885">
    <property type="entry name" value="HAMP"/>
    <property type="match status" value="2"/>
</dbReference>
<evidence type="ECO:0000256" key="3">
    <source>
        <dbReference type="ARBA" id="ARBA00022500"/>
    </source>
</evidence>
<feature type="domain" description="HAMP" evidence="12">
    <location>
        <begin position="337"/>
        <end position="389"/>
    </location>
</feature>
<dbReference type="Pfam" id="PF17200">
    <property type="entry name" value="sCache_2"/>
    <property type="match status" value="1"/>
</dbReference>
<name>A0A640VR38_9RHOB</name>
<dbReference type="PANTHER" id="PTHR43531:SF11">
    <property type="entry name" value="METHYL-ACCEPTING CHEMOTAXIS PROTEIN 3"/>
    <property type="match status" value="1"/>
</dbReference>
<dbReference type="GO" id="GO:0007165">
    <property type="term" value="P:signal transduction"/>
    <property type="evidence" value="ECO:0007669"/>
    <property type="project" value="UniProtKB-KW"/>
</dbReference>
<evidence type="ECO:0000256" key="10">
    <source>
        <dbReference type="SAM" id="Phobius"/>
    </source>
</evidence>
<evidence type="ECO:0000259" key="11">
    <source>
        <dbReference type="PROSITE" id="PS50111"/>
    </source>
</evidence>
<dbReference type="FunFam" id="1.10.287.950:FF:000001">
    <property type="entry name" value="Methyl-accepting chemotaxis sensory transducer"/>
    <property type="match status" value="1"/>
</dbReference>
<dbReference type="GO" id="GO:0005886">
    <property type="term" value="C:plasma membrane"/>
    <property type="evidence" value="ECO:0007669"/>
    <property type="project" value="UniProtKB-SubCell"/>
</dbReference>
<accession>A0A640VR38</accession>
<evidence type="ECO:0000256" key="4">
    <source>
        <dbReference type="ARBA" id="ARBA00022692"/>
    </source>
</evidence>
<dbReference type="PROSITE" id="PS50111">
    <property type="entry name" value="CHEMOTAXIS_TRANSDUC_2"/>
    <property type="match status" value="1"/>
</dbReference>